<accession>A0AA97AFA9</accession>
<feature type="compositionally biased region" description="Polar residues" evidence="1">
    <location>
        <begin position="59"/>
        <end position="68"/>
    </location>
</feature>
<feature type="compositionally biased region" description="Polar residues" evidence="1">
    <location>
        <begin position="1"/>
        <end position="30"/>
    </location>
</feature>
<dbReference type="EMBL" id="CP053586">
    <property type="protein sequence ID" value="WNZ22094.1"/>
    <property type="molecule type" value="Genomic_DNA"/>
</dbReference>
<dbReference type="InterPro" id="IPR049910">
    <property type="entry name" value="HetZ-rel"/>
</dbReference>
<proteinExistence type="predicted"/>
<dbReference type="AlphaFoldDB" id="A0AA97AFA9"/>
<sequence length="462" mass="53161">MNVEPVNSASSPNSNDHPSQPTEIASTGVPSSELLKQPKSLKQPESLKQLEQSERSQRFEQPSQPTVLQPETLATSSNHAPDPLQDENQTLTLVQQILTEYQAELPALSASVRAVVTRIAVEVVRICSKSDRIYNSGEVQFWQMKLARLRMQKCLNYYRLGSRQGRVELMSHLSTMVYRHIAPHQSQLGFSARYNAIEDFLQGFNVEVLKAFRRENGLDANYCPKTRLELAEYMAFTEQYAKRHILLPGQRKQQLIVLRAQGYAQRQPPEAVLDLELAMDSAKGEEAEMHSRSAMMQQVREQMVAETVDPADSVIRDRVITELIEYLEEQGQPDCVEYLILKLKDLSAPEIDDLLGLSPRQRDYLQQRFKYHVEKFARSHRWQLVHQWLGADLDQNLGMTQQQWDLFLSRLTPDLQQLLQLKSKQLEDQEIAKILKCTPVQVRKRWVKLLNLAWEARNSSTV</sequence>
<name>A0AA97AFA9_9CYAN</name>
<dbReference type="NCBIfam" id="NF037964">
    <property type="entry name" value="HetZ_related"/>
    <property type="match status" value="1"/>
</dbReference>
<dbReference type="RefSeq" id="WP_316433475.1">
    <property type="nucleotide sequence ID" value="NZ_CP053586.1"/>
</dbReference>
<reference evidence="2" key="1">
    <citation type="submission" date="2020-05" db="EMBL/GenBank/DDBJ databases">
        <authorList>
            <person name="Zhu T."/>
            <person name="Keshari N."/>
            <person name="Lu X."/>
        </authorList>
    </citation>
    <scope>NUCLEOTIDE SEQUENCE</scope>
    <source>
        <strain evidence="2">NK1-12</strain>
    </source>
</reference>
<protein>
    <submittedName>
        <fullName evidence="2">HetZ-related protein</fullName>
    </submittedName>
</protein>
<feature type="region of interest" description="Disordered" evidence="1">
    <location>
        <begin position="1"/>
        <end position="68"/>
    </location>
</feature>
<gene>
    <name evidence="2" type="ORF">HJG54_03890</name>
</gene>
<evidence type="ECO:0000256" key="1">
    <source>
        <dbReference type="SAM" id="MobiDB-lite"/>
    </source>
</evidence>
<evidence type="ECO:0000313" key="2">
    <source>
        <dbReference type="EMBL" id="WNZ22094.1"/>
    </source>
</evidence>
<organism evidence="2">
    <name type="scientific">Leptolyngbya sp. NK1-12</name>
    <dbReference type="NCBI Taxonomy" id="2547451"/>
    <lineage>
        <taxon>Bacteria</taxon>
        <taxon>Bacillati</taxon>
        <taxon>Cyanobacteriota</taxon>
        <taxon>Cyanophyceae</taxon>
        <taxon>Leptolyngbyales</taxon>
        <taxon>Leptolyngbyaceae</taxon>
        <taxon>Leptolyngbya group</taxon>
        <taxon>Leptolyngbya</taxon>
    </lineage>
</organism>